<organism evidence="2 3">
    <name type="scientific">Plicaturopsis crispa FD-325 SS-3</name>
    <dbReference type="NCBI Taxonomy" id="944288"/>
    <lineage>
        <taxon>Eukaryota</taxon>
        <taxon>Fungi</taxon>
        <taxon>Dikarya</taxon>
        <taxon>Basidiomycota</taxon>
        <taxon>Agaricomycotina</taxon>
        <taxon>Agaricomycetes</taxon>
        <taxon>Agaricomycetidae</taxon>
        <taxon>Amylocorticiales</taxon>
        <taxon>Amylocorticiaceae</taxon>
        <taxon>Plicatura</taxon>
        <taxon>Plicaturopsis crispa</taxon>
    </lineage>
</organism>
<dbReference type="AlphaFoldDB" id="A0A0C9SL69"/>
<proteinExistence type="predicted"/>
<keyword evidence="3" id="KW-1185">Reference proteome</keyword>
<evidence type="ECO:0000313" key="3">
    <source>
        <dbReference type="Proteomes" id="UP000053263"/>
    </source>
</evidence>
<name>A0A0C9SL69_PLICR</name>
<dbReference type="OrthoDB" id="2447803at2759"/>
<dbReference type="HOGENOM" id="CLU_021164_5_0_1"/>
<dbReference type="EMBL" id="KN832569">
    <property type="protein sequence ID" value="KII84966.1"/>
    <property type="molecule type" value="Genomic_DNA"/>
</dbReference>
<dbReference type="InterPro" id="IPR032675">
    <property type="entry name" value="LRR_dom_sf"/>
</dbReference>
<evidence type="ECO:0000256" key="1">
    <source>
        <dbReference type="SAM" id="Coils"/>
    </source>
</evidence>
<protein>
    <recommendedName>
        <fullName evidence="4">F-box domain-containing protein</fullName>
    </recommendedName>
</protein>
<dbReference type="SUPFAM" id="SSF52047">
    <property type="entry name" value="RNI-like"/>
    <property type="match status" value="1"/>
</dbReference>
<dbReference type="Gene3D" id="3.80.10.10">
    <property type="entry name" value="Ribonuclease Inhibitor"/>
    <property type="match status" value="1"/>
</dbReference>
<feature type="coiled-coil region" evidence="1">
    <location>
        <begin position="524"/>
        <end position="551"/>
    </location>
</feature>
<evidence type="ECO:0000313" key="2">
    <source>
        <dbReference type="EMBL" id="KII84966.1"/>
    </source>
</evidence>
<sequence>MHHALYISEILGTLFQYTDRRTDVACTRVCKAWTSSALDVVWERVDRLEALFYLLGPMGRVNSDTKTAVLTLLNYHIAPDRWARFATFAERIRHIEFRKRRTMVHHDSFSTLAISRPILNLFPNLMRITWAHDPPARSLPLSSLFLHPGVRRLSVKTNADGFATENDLYALDNFFTDVLFRAPHIEHLDMCSGISYRKVGPGLEAFLCGLKSLKTLVVSESYLTSDVVIALAQCPDLEVVRMHPPDSVHSHLEPQDPPNEMEEFMPFVHQGAFPRIKEMALKANLWGCTHFLQSPFPASQLQHLHIITPHFELPADIGDFFAVLAEECPRLVYFELFVLHEDAGDDSFGPITFDVIAPLRHLHDIEHLKLNIPSQLQMLDSNLLYVVAGWPRIRTLRLATRFVWDSPIAPIGLDILSPIARLCPELRSLYMFFNPYSIPVPGDDPPEAFYPFQHLERLETAVIGTRRAPADIAGYLAQVIPPSCSIAMLPTYHIVGPAVTSLEVDTLAAVHGWIALFFEALEMMPMLRRVHAQYQARLRSLEEQVRQLTLQAPSDT</sequence>
<evidence type="ECO:0008006" key="4">
    <source>
        <dbReference type="Google" id="ProtNLM"/>
    </source>
</evidence>
<dbReference type="Proteomes" id="UP000053263">
    <property type="component" value="Unassembled WGS sequence"/>
</dbReference>
<gene>
    <name evidence="2" type="ORF">PLICRDRAFT_179278</name>
</gene>
<keyword evidence="1" id="KW-0175">Coiled coil</keyword>
<accession>A0A0C9SL69</accession>
<reference evidence="2 3" key="1">
    <citation type="submission" date="2014-06" db="EMBL/GenBank/DDBJ databases">
        <title>Evolutionary Origins and Diversification of the Mycorrhizal Mutualists.</title>
        <authorList>
            <consortium name="DOE Joint Genome Institute"/>
            <consortium name="Mycorrhizal Genomics Consortium"/>
            <person name="Kohler A."/>
            <person name="Kuo A."/>
            <person name="Nagy L.G."/>
            <person name="Floudas D."/>
            <person name="Copeland A."/>
            <person name="Barry K.W."/>
            <person name="Cichocki N."/>
            <person name="Veneault-Fourrey C."/>
            <person name="LaButti K."/>
            <person name="Lindquist E.A."/>
            <person name="Lipzen A."/>
            <person name="Lundell T."/>
            <person name="Morin E."/>
            <person name="Murat C."/>
            <person name="Riley R."/>
            <person name="Ohm R."/>
            <person name="Sun H."/>
            <person name="Tunlid A."/>
            <person name="Henrissat B."/>
            <person name="Grigoriev I.V."/>
            <person name="Hibbett D.S."/>
            <person name="Martin F."/>
        </authorList>
    </citation>
    <scope>NUCLEOTIDE SEQUENCE [LARGE SCALE GENOMIC DNA]</scope>
    <source>
        <strain evidence="2 3">FD-325 SS-3</strain>
    </source>
</reference>